<dbReference type="STRING" id="48709.A0A1D2MVC0"/>
<dbReference type="GO" id="GO:0005930">
    <property type="term" value="C:axoneme"/>
    <property type="evidence" value="ECO:0007669"/>
    <property type="project" value="TreeGrafter"/>
</dbReference>
<dbReference type="InterPro" id="IPR027417">
    <property type="entry name" value="P-loop_NTPase"/>
</dbReference>
<evidence type="ECO:0000313" key="3">
    <source>
        <dbReference type="EMBL" id="ODM96635.1"/>
    </source>
</evidence>
<accession>A0A1D2MVC0</accession>
<dbReference type="InterPro" id="IPR043157">
    <property type="entry name" value="Dynein_AAA1S"/>
</dbReference>
<dbReference type="Pfam" id="PF08393">
    <property type="entry name" value="DHC_N2"/>
    <property type="match status" value="1"/>
</dbReference>
<name>A0A1D2MVC0_ORCCI</name>
<dbReference type="GO" id="GO:0051959">
    <property type="term" value="F:dynein light intermediate chain binding"/>
    <property type="evidence" value="ECO:0007669"/>
    <property type="project" value="InterPro"/>
</dbReference>
<dbReference type="GO" id="GO:0005524">
    <property type="term" value="F:ATP binding"/>
    <property type="evidence" value="ECO:0007669"/>
    <property type="project" value="InterPro"/>
</dbReference>
<feature type="domain" description="Dynein heavy chain linker" evidence="1">
    <location>
        <begin position="23"/>
        <end position="78"/>
    </location>
</feature>
<organism evidence="3 4">
    <name type="scientific">Orchesella cincta</name>
    <name type="common">Springtail</name>
    <name type="synonym">Podura cincta</name>
    <dbReference type="NCBI Taxonomy" id="48709"/>
    <lineage>
        <taxon>Eukaryota</taxon>
        <taxon>Metazoa</taxon>
        <taxon>Ecdysozoa</taxon>
        <taxon>Arthropoda</taxon>
        <taxon>Hexapoda</taxon>
        <taxon>Collembola</taxon>
        <taxon>Entomobryomorpha</taxon>
        <taxon>Entomobryoidea</taxon>
        <taxon>Orchesellidae</taxon>
        <taxon>Orchesellinae</taxon>
        <taxon>Orchesella</taxon>
    </lineage>
</organism>
<dbReference type="AlphaFoldDB" id="A0A1D2MVC0"/>
<dbReference type="GO" id="GO:0008569">
    <property type="term" value="F:minus-end-directed microtubule motor activity"/>
    <property type="evidence" value="ECO:0007669"/>
    <property type="project" value="TreeGrafter"/>
</dbReference>
<feature type="domain" description="Dynein heavy chain hydrolytic ATP-binding dynein motor region" evidence="2">
    <location>
        <begin position="424"/>
        <end position="468"/>
    </location>
</feature>
<keyword evidence="4" id="KW-1185">Reference proteome</keyword>
<dbReference type="EMBL" id="LJIJ01000520">
    <property type="protein sequence ID" value="ODM96635.1"/>
    <property type="molecule type" value="Genomic_DNA"/>
</dbReference>
<dbReference type="InterPro" id="IPR013602">
    <property type="entry name" value="Dynein_heavy_linker"/>
</dbReference>
<sequence>MQNLRADYNEMSSEAINIIREGTDFKVVLKKLYVSKNRQTNQTFLMSWKDSKRSFALCEKALADYLETKRLAFPRFYFRNGSRHLTNCLTHLSKLEFDKSDQPTTYEDKASDAWIQEYPAQIALCGNTNMVDCEVKQAFTKLKMDMKMREGLSEKQVNQLNTLIVYSSTRQERQESYDNCTIDVHSRDVLEIDTNANRICSSFSVGESQLRHRWDGVSGDCYAKYMDAELMYWYEYLGNTPRLVITPVSLSMYSCEIKAKDTEGILARQMLHNFDSVVTLDYGGAPADLQKLQGSCRALGMMVYVFNCSEQMDVPGLFRRIQSNTVKCFLLWLFNQDAIRDKKTKFVFMGEDIALNHTVGLFITMNRNAHLTLKFLAGYAGRSELPGNVALKRKIWAYRDENLKFVWNSHNRKFESSISSMRYGVPDFELICEIMLVAEGFQEARILARKFITLYTLCKELLSKQDHY</sequence>
<dbReference type="OrthoDB" id="447173at2759"/>
<dbReference type="Gene3D" id="1.10.8.710">
    <property type="match status" value="1"/>
</dbReference>
<gene>
    <name evidence="3" type="ORF">Ocin01_10049</name>
</gene>
<feature type="domain" description="Dynein heavy chain hydrolytic ATP-binding dynein motor region" evidence="2">
    <location>
        <begin position="336"/>
        <end position="390"/>
    </location>
</feature>
<dbReference type="InterPro" id="IPR035699">
    <property type="entry name" value="AAA_6"/>
</dbReference>
<evidence type="ECO:0000259" key="2">
    <source>
        <dbReference type="Pfam" id="PF12774"/>
    </source>
</evidence>
<dbReference type="Pfam" id="PF12774">
    <property type="entry name" value="AAA_6"/>
    <property type="match status" value="2"/>
</dbReference>
<dbReference type="PANTHER" id="PTHR10676:SF36">
    <property type="entry name" value="DYNEIN HEAVY CHAIN AT 93AB, ISOFORM C"/>
    <property type="match status" value="1"/>
</dbReference>
<dbReference type="PANTHER" id="PTHR10676">
    <property type="entry name" value="DYNEIN HEAVY CHAIN FAMILY PROTEIN"/>
    <property type="match status" value="1"/>
</dbReference>
<evidence type="ECO:0000313" key="4">
    <source>
        <dbReference type="Proteomes" id="UP000094527"/>
    </source>
</evidence>
<dbReference type="GO" id="GO:0097729">
    <property type="term" value="C:9+2 motile cilium"/>
    <property type="evidence" value="ECO:0007669"/>
    <property type="project" value="TreeGrafter"/>
</dbReference>
<dbReference type="Proteomes" id="UP000094527">
    <property type="component" value="Unassembled WGS sequence"/>
</dbReference>
<protein>
    <submittedName>
        <fullName evidence="3">Dynein beta chain, ciliary</fullName>
    </submittedName>
</protein>
<evidence type="ECO:0000259" key="1">
    <source>
        <dbReference type="Pfam" id="PF08393"/>
    </source>
</evidence>
<dbReference type="GO" id="GO:0045505">
    <property type="term" value="F:dynein intermediate chain binding"/>
    <property type="evidence" value="ECO:0007669"/>
    <property type="project" value="InterPro"/>
</dbReference>
<dbReference type="Gene3D" id="3.40.50.300">
    <property type="entry name" value="P-loop containing nucleotide triphosphate hydrolases"/>
    <property type="match status" value="1"/>
</dbReference>
<dbReference type="GO" id="GO:0030286">
    <property type="term" value="C:dynein complex"/>
    <property type="evidence" value="ECO:0007669"/>
    <property type="project" value="InterPro"/>
</dbReference>
<dbReference type="GO" id="GO:0060294">
    <property type="term" value="P:cilium movement involved in cell motility"/>
    <property type="evidence" value="ECO:0007669"/>
    <property type="project" value="TreeGrafter"/>
</dbReference>
<proteinExistence type="predicted"/>
<dbReference type="Gene3D" id="1.20.58.1120">
    <property type="match status" value="1"/>
</dbReference>
<dbReference type="InterPro" id="IPR026983">
    <property type="entry name" value="DHC"/>
</dbReference>
<comment type="caution">
    <text evidence="3">The sequence shown here is derived from an EMBL/GenBank/DDBJ whole genome shotgun (WGS) entry which is preliminary data.</text>
</comment>
<reference evidence="3 4" key="1">
    <citation type="journal article" date="2016" name="Genome Biol. Evol.">
        <title>Gene Family Evolution Reflects Adaptation to Soil Environmental Stressors in the Genome of the Collembolan Orchesella cincta.</title>
        <authorList>
            <person name="Faddeeva-Vakhrusheva A."/>
            <person name="Derks M.F."/>
            <person name="Anvar S.Y."/>
            <person name="Agamennone V."/>
            <person name="Suring W."/>
            <person name="Smit S."/>
            <person name="van Straalen N.M."/>
            <person name="Roelofs D."/>
        </authorList>
    </citation>
    <scope>NUCLEOTIDE SEQUENCE [LARGE SCALE GENOMIC DNA]</scope>
    <source>
        <tissue evidence="3">Mixed pool</tissue>
    </source>
</reference>